<dbReference type="Gene3D" id="3.10.100.10">
    <property type="entry name" value="Mannose-Binding Protein A, subunit A"/>
    <property type="match status" value="2"/>
</dbReference>
<keyword evidence="3" id="KW-1185">Reference proteome</keyword>
<dbReference type="AlphaFoldDB" id="A0A671PAD1"/>
<evidence type="ECO:0000259" key="1">
    <source>
        <dbReference type="PROSITE" id="PS50041"/>
    </source>
</evidence>
<dbReference type="Pfam" id="PF00059">
    <property type="entry name" value="Lectin_C"/>
    <property type="match status" value="2"/>
</dbReference>
<dbReference type="InterPro" id="IPR001304">
    <property type="entry name" value="C-type_lectin-like"/>
</dbReference>
<organism evidence="2 3">
    <name type="scientific">Sinocyclocheilus anshuiensis</name>
    <dbReference type="NCBI Taxonomy" id="1608454"/>
    <lineage>
        <taxon>Eukaryota</taxon>
        <taxon>Metazoa</taxon>
        <taxon>Chordata</taxon>
        <taxon>Craniata</taxon>
        <taxon>Vertebrata</taxon>
        <taxon>Euteleostomi</taxon>
        <taxon>Actinopterygii</taxon>
        <taxon>Neopterygii</taxon>
        <taxon>Teleostei</taxon>
        <taxon>Ostariophysi</taxon>
        <taxon>Cypriniformes</taxon>
        <taxon>Cyprinidae</taxon>
        <taxon>Cyprininae</taxon>
        <taxon>Sinocyclocheilus</taxon>
    </lineage>
</organism>
<proteinExistence type="predicted"/>
<name>A0A671PAD1_9TELE</name>
<dbReference type="SMART" id="SM00034">
    <property type="entry name" value="CLECT"/>
    <property type="match status" value="2"/>
</dbReference>
<protein>
    <recommendedName>
        <fullName evidence="1">C-type lectin domain-containing protein</fullName>
    </recommendedName>
</protein>
<dbReference type="Proteomes" id="UP000472260">
    <property type="component" value="Unassembled WGS sequence"/>
</dbReference>
<dbReference type="PROSITE" id="PS50041">
    <property type="entry name" value="C_TYPE_LECTIN_2"/>
    <property type="match status" value="2"/>
</dbReference>
<dbReference type="PANTHER" id="PTHR45784">
    <property type="entry name" value="C-TYPE LECTIN DOMAIN FAMILY 20 MEMBER A-RELATED"/>
    <property type="match status" value="1"/>
</dbReference>
<sequence>MCLSSAVLSSSAGAPHQYQFVNQNLSWTEAQSYCRENHTDLVTINDIQEQNDIEQLIKSSSDRVWIGLKSTDSWIWSLSDPAFYTAHETQYRNWDTEPHRQPDGDGDCVYMDSSKGFVSGQGQKNWTEAQKYCREYHTGLASVRNQSENEQIQSIITDKQAWIGLHRLWVCSDNSTATFTHWKTNRPNNRGTNHDDCALIDHQGRWTDEDCTHQHPFVCYDGE</sequence>
<dbReference type="InterPro" id="IPR016187">
    <property type="entry name" value="CTDL_fold"/>
</dbReference>
<reference evidence="2" key="1">
    <citation type="submission" date="2025-08" db="UniProtKB">
        <authorList>
            <consortium name="Ensembl"/>
        </authorList>
    </citation>
    <scope>IDENTIFICATION</scope>
</reference>
<accession>A0A671PAD1</accession>
<dbReference type="InterPro" id="IPR016186">
    <property type="entry name" value="C-type_lectin-like/link_sf"/>
</dbReference>
<evidence type="ECO:0000313" key="2">
    <source>
        <dbReference type="Ensembl" id="ENSSANP00000055719.1"/>
    </source>
</evidence>
<reference evidence="2" key="2">
    <citation type="submission" date="2025-09" db="UniProtKB">
        <authorList>
            <consortium name="Ensembl"/>
        </authorList>
    </citation>
    <scope>IDENTIFICATION</scope>
</reference>
<dbReference type="Ensembl" id="ENSSANT00000059290.1">
    <property type="protein sequence ID" value="ENSSANP00000055719.1"/>
    <property type="gene ID" value="ENSSANG00000027911.1"/>
</dbReference>
<feature type="domain" description="C-type lectin" evidence="1">
    <location>
        <begin position="18"/>
        <end position="116"/>
    </location>
</feature>
<dbReference type="SUPFAM" id="SSF56436">
    <property type="entry name" value="C-type lectin-like"/>
    <property type="match status" value="2"/>
</dbReference>
<feature type="domain" description="C-type lectin" evidence="1">
    <location>
        <begin position="104"/>
        <end position="220"/>
    </location>
</feature>
<dbReference type="PANTHER" id="PTHR45784:SF3">
    <property type="entry name" value="C-TYPE LECTIN DOMAIN FAMILY 4 MEMBER K-LIKE-RELATED"/>
    <property type="match status" value="1"/>
</dbReference>
<evidence type="ECO:0000313" key="3">
    <source>
        <dbReference type="Proteomes" id="UP000472260"/>
    </source>
</evidence>